<organism evidence="2 3">
    <name type="scientific">Desulfuromonas thiophila</name>
    <dbReference type="NCBI Taxonomy" id="57664"/>
    <lineage>
        <taxon>Bacteria</taxon>
        <taxon>Pseudomonadati</taxon>
        <taxon>Thermodesulfobacteriota</taxon>
        <taxon>Desulfuromonadia</taxon>
        <taxon>Desulfuromonadales</taxon>
        <taxon>Desulfuromonadaceae</taxon>
        <taxon>Desulfuromonas</taxon>
    </lineage>
</organism>
<dbReference type="STRING" id="57664.SAMN05661003_103142"/>
<sequence>MPHQQQIRQLIAREAARLIYEEGLDYSAAKHKAGKAYGSDQALSRGHYLPANTEIHTQLRELMALYNPPDTDQQLDAMRYLALEFLQRLEPFSPYLTGDVLRGELTPHSLIELHLFADDPDEVEIFLNQQDIAFTAAPADAHQQEQQHLLSIDDQDFPLLCYVFPRSRRQQGLRSPIDGQPLPRASARQLQRLLENPPDDEETS</sequence>
<reference evidence="3" key="1">
    <citation type="submission" date="2016-10" db="EMBL/GenBank/DDBJ databases">
        <authorList>
            <person name="Varghese N."/>
            <person name="Submissions S."/>
        </authorList>
    </citation>
    <scope>NUCLEOTIDE SEQUENCE [LARGE SCALE GENOMIC DNA]</scope>
    <source>
        <strain evidence="3">DSM 8987</strain>
    </source>
</reference>
<protein>
    <recommendedName>
        <fullName evidence="4">Nucleotidyltransferase</fullName>
    </recommendedName>
</protein>
<gene>
    <name evidence="2" type="ORF">SAMN05661003_103142</name>
</gene>
<evidence type="ECO:0008006" key="4">
    <source>
        <dbReference type="Google" id="ProtNLM"/>
    </source>
</evidence>
<evidence type="ECO:0000313" key="3">
    <source>
        <dbReference type="Proteomes" id="UP000243205"/>
    </source>
</evidence>
<name>A0A1G6ZV65_9BACT</name>
<keyword evidence="3" id="KW-1185">Reference proteome</keyword>
<dbReference type="OrthoDB" id="9157371at2"/>
<dbReference type="RefSeq" id="WP_092076738.1">
    <property type="nucleotide sequence ID" value="NZ_FNAQ01000003.1"/>
</dbReference>
<feature type="region of interest" description="Disordered" evidence="1">
    <location>
        <begin position="172"/>
        <end position="204"/>
    </location>
</feature>
<dbReference type="Proteomes" id="UP000243205">
    <property type="component" value="Unassembled WGS sequence"/>
</dbReference>
<evidence type="ECO:0000313" key="2">
    <source>
        <dbReference type="EMBL" id="SDE06431.1"/>
    </source>
</evidence>
<evidence type="ECO:0000256" key="1">
    <source>
        <dbReference type="SAM" id="MobiDB-lite"/>
    </source>
</evidence>
<accession>A0A1G6ZV65</accession>
<dbReference type="AlphaFoldDB" id="A0A1G6ZV65"/>
<proteinExistence type="predicted"/>
<dbReference type="EMBL" id="FNAQ01000003">
    <property type="protein sequence ID" value="SDE06431.1"/>
    <property type="molecule type" value="Genomic_DNA"/>
</dbReference>